<dbReference type="Gene3D" id="3.30.200.20">
    <property type="entry name" value="Phosphorylase Kinase, domain 1"/>
    <property type="match status" value="1"/>
</dbReference>
<keyword evidence="1 8" id="KW-0723">Serine/threonine-protein kinase</keyword>
<feature type="domain" description="Protein kinase" evidence="10">
    <location>
        <begin position="101"/>
        <end position="442"/>
    </location>
</feature>
<dbReference type="InterPro" id="IPR011009">
    <property type="entry name" value="Kinase-like_dom_sf"/>
</dbReference>
<dbReference type="OMA" id="CEDEYWP"/>
<dbReference type="HOGENOM" id="CLU_049954_0_0_1"/>
<dbReference type="eggNOG" id="KOG0671">
    <property type="taxonomic scope" value="Eukaryota"/>
</dbReference>
<keyword evidence="3 7" id="KW-0547">Nucleotide-binding</keyword>
<dbReference type="PROSITE" id="PS50011">
    <property type="entry name" value="PROTEIN_KINASE_DOM"/>
    <property type="match status" value="1"/>
</dbReference>
<evidence type="ECO:0000256" key="2">
    <source>
        <dbReference type="ARBA" id="ARBA00022679"/>
    </source>
</evidence>
<evidence type="ECO:0000256" key="1">
    <source>
        <dbReference type="ARBA" id="ARBA00022527"/>
    </source>
</evidence>
<dbReference type="PANTHER" id="PTHR45646:SF8">
    <property type="entry name" value="PROTEIN KINASE DOMAIN-CONTAINING PROTEIN"/>
    <property type="match status" value="1"/>
</dbReference>
<dbReference type="InterPro" id="IPR000719">
    <property type="entry name" value="Prot_kinase_dom"/>
</dbReference>
<protein>
    <recommendedName>
        <fullName evidence="10">Protein kinase domain-containing protein</fullName>
    </recommendedName>
</protein>
<dbReference type="GO" id="GO:0004674">
    <property type="term" value="F:protein serine/threonine kinase activity"/>
    <property type="evidence" value="ECO:0007669"/>
    <property type="project" value="UniProtKB-KW"/>
</dbReference>
<dbReference type="InterPro" id="IPR008271">
    <property type="entry name" value="Ser/Thr_kinase_AS"/>
</dbReference>
<proteinExistence type="inferred from homology"/>
<sequence length="445" mass="49512">MSSSPPPPADSTSVPAPTSSSSPPPAADSASAPAPTSSTGKTSKSELLSPPPVRSAEFIPDKAEYENEEEELVNLGAFQFNGSSCREKSQFLTLQKFLFSDRIKKMLGEGTYGKVALVASETRRLFAAKFFVKGNNEAEDNDEAIGVEERVYKHLGSSVHDSVAKIIGIGYVDWAPDGCNKKIMLMPLLGISIGDMVEQAQQMDSENRALLKENEIIPKVSFRIKKIQEIGRNILLGLKFLLDHNVFHLDLKPDNVLFSAQSTFKVILKGGMHSIVVPRDTKVQITDMGLAKVVSDLSGNSEIYQSPMYRAPEIFSGGIPNNKTDLWSFSIMLLQLYTCEDEYWPIGADHAHVQYFRNLQHALGQQMTPELWEEVSKIKGGKKVRGALKLYDNGQADPNTPPLMSLKRSYHADRLFDFLKYSLVVDWNVRPTVEDLLNHPFFQKK</sequence>
<reference evidence="11" key="1">
    <citation type="submission" date="2007-07" db="EMBL/GenBank/DDBJ databases">
        <title>PCAP assembly of the Caenorhabditis remanei genome.</title>
        <authorList>
            <consortium name="The Caenorhabditis remanei Sequencing Consortium"/>
            <person name="Wilson R.K."/>
        </authorList>
    </citation>
    <scope>NUCLEOTIDE SEQUENCE [LARGE SCALE GENOMIC DNA]</scope>
    <source>
        <strain evidence="11">PB4641</strain>
    </source>
</reference>
<organism evidence="12">
    <name type="scientific">Caenorhabditis remanei</name>
    <name type="common">Caenorhabditis vulgaris</name>
    <dbReference type="NCBI Taxonomy" id="31234"/>
    <lineage>
        <taxon>Eukaryota</taxon>
        <taxon>Metazoa</taxon>
        <taxon>Ecdysozoa</taxon>
        <taxon>Nematoda</taxon>
        <taxon>Chromadorea</taxon>
        <taxon>Rhabditida</taxon>
        <taxon>Rhabditina</taxon>
        <taxon>Rhabditomorpha</taxon>
        <taxon>Rhabditoidea</taxon>
        <taxon>Rhabditidae</taxon>
        <taxon>Peloderinae</taxon>
        <taxon>Caenorhabditis</taxon>
    </lineage>
</organism>
<keyword evidence="12" id="KW-1185">Reference proteome</keyword>
<keyword evidence="2" id="KW-0808">Transferase</keyword>
<dbReference type="InterPro" id="IPR051175">
    <property type="entry name" value="CLK_kinases"/>
</dbReference>
<dbReference type="GO" id="GO:0043484">
    <property type="term" value="P:regulation of RNA splicing"/>
    <property type="evidence" value="ECO:0007669"/>
    <property type="project" value="TreeGrafter"/>
</dbReference>
<dbReference type="InParanoid" id="E3NMU3"/>
<dbReference type="OrthoDB" id="5979581at2759"/>
<evidence type="ECO:0000256" key="6">
    <source>
        <dbReference type="ARBA" id="ARBA00037966"/>
    </source>
</evidence>
<evidence type="ECO:0000259" key="10">
    <source>
        <dbReference type="PROSITE" id="PS50011"/>
    </source>
</evidence>
<dbReference type="AlphaFoldDB" id="E3NMU3"/>
<gene>
    <name evidence="11" type="ORF">CRE_13808</name>
</gene>
<feature type="compositionally biased region" description="Low complexity" evidence="9">
    <location>
        <begin position="10"/>
        <end position="39"/>
    </location>
</feature>
<name>E3NMU3_CAERE</name>
<dbReference type="PROSITE" id="PS00108">
    <property type="entry name" value="PROTEIN_KINASE_ST"/>
    <property type="match status" value="1"/>
</dbReference>
<evidence type="ECO:0000256" key="8">
    <source>
        <dbReference type="RuleBase" id="RU000304"/>
    </source>
</evidence>
<evidence type="ECO:0000256" key="7">
    <source>
        <dbReference type="PROSITE-ProRule" id="PRU10141"/>
    </source>
</evidence>
<feature type="region of interest" description="Disordered" evidence="9">
    <location>
        <begin position="1"/>
        <end position="56"/>
    </location>
</feature>
<evidence type="ECO:0000313" key="12">
    <source>
        <dbReference type="Proteomes" id="UP000008281"/>
    </source>
</evidence>
<dbReference type="PANTHER" id="PTHR45646">
    <property type="entry name" value="SERINE/THREONINE-PROTEIN KINASE DOA-RELATED"/>
    <property type="match status" value="1"/>
</dbReference>
<dbReference type="GO" id="GO:0005524">
    <property type="term" value="F:ATP binding"/>
    <property type="evidence" value="ECO:0007669"/>
    <property type="project" value="UniProtKB-UniRule"/>
</dbReference>
<dbReference type="SMART" id="SM00220">
    <property type="entry name" value="S_TKc"/>
    <property type="match status" value="1"/>
</dbReference>
<evidence type="ECO:0000313" key="11">
    <source>
        <dbReference type="EMBL" id="EFP08860.1"/>
    </source>
</evidence>
<evidence type="ECO:0000256" key="4">
    <source>
        <dbReference type="ARBA" id="ARBA00022777"/>
    </source>
</evidence>
<dbReference type="Gene3D" id="1.10.510.10">
    <property type="entry name" value="Transferase(Phosphotransferase) domain 1"/>
    <property type="match status" value="1"/>
</dbReference>
<dbReference type="PROSITE" id="PS00107">
    <property type="entry name" value="PROTEIN_KINASE_ATP"/>
    <property type="match status" value="1"/>
</dbReference>
<evidence type="ECO:0000256" key="5">
    <source>
        <dbReference type="ARBA" id="ARBA00022840"/>
    </source>
</evidence>
<dbReference type="GO" id="GO:0005634">
    <property type="term" value="C:nucleus"/>
    <property type="evidence" value="ECO:0007669"/>
    <property type="project" value="TreeGrafter"/>
</dbReference>
<dbReference type="EMBL" id="DS269108">
    <property type="protein sequence ID" value="EFP08860.1"/>
    <property type="molecule type" value="Genomic_DNA"/>
</dbReference>
<dbReference type="STRING" id="31234.E3NMU3"/>
<accession>E3NMU3</accession>
<dbReference type="SUPFAM" id="SSF56112">
    <property type="entry name" value="Protein kinase-like (PK-like)"/>
    <property type="match status" value="1"/>
</dbReference>
<evidence type="ECO:0000256" key="3">
    <source>
        <dbReference type="ARBA" id="ARBA00022741"/>
    </source>
</evidence>
<keyword evidence="4" id="KW-0418">Kinase</keyword>
<dbReference type="Proteomes" id="UP000008281">
    <property type="component" value="Unassembled WGS sequence"/>
</dbReference>
<keyword evidence="5 7" id="KW-0067">ATP-binding</keyword>
<feature type="binding site" evidence="7">
    <location>
        <position position="129"/>
    </location>
    <ligand>
        <name>ATP</name>
        <dbReference type="ChEBI" id="CHEBI:30616"/>
    </ligand>
</feature>
<comment type="similarity">
    <text evidence="6">Belongs to the protein kinase superfamily. CMGC Ser/Thr protein kinase family. Lammer subfamily.</text>
</comment>
<dbReference type="Pfam" id="PF00069">
    <property type="entry name" value="Pkinase"/>
    <property type="match status" value="1"/>
</dbReference>
<evidence type="ECO:0000256" key="9">
    <source>
        <dbReference type="SAM" id="MobiDB-lite"/>
    </source>
</evidence>
<dbReference type="InterPro" id="IPR017441">
    <property type="entry name" value="Protein_kinase_ATP_BS"/>
</dbReference>